<dbReference type="Pfam" id="PF12937">
    <property type="entry name" value="F-box-like"/>
    <property type="match status" value="1"/>
</dbReference>
<dbReference type="Pfam" id="PF14299">
    <property type="entry name" value="PP2"/>
    <property type="match status" value="1"/>
</dbReference>
<evidence type="ECO:0000313" key="2">
    <source>
        <dbReference type="EnsemblPlants" id="TuG1812G0600004146.01.T01"/>
    </source>
</evidence>
<dbReference type="SUPFAM" id="SSF81383">
    <property type="entry name" value="F-box domain"/>
    <property type="match status" value="1"/>
</dbReference>
<name>A0A8R7UVY9_TRIUA</name>
<dbReference type="PROSITE" id="PS50181">
    <property type="entry name" value="FBOX"/>
    <property type="match status" value="1"/>
</dbReference>
<feature type="domain" description="F-box" evidence="1">
    <location>
        <begin position="19"/>
        <end position="65"/>
    </location>
</feature>
<dbReference type="PANTHER" id="PTHR32278:SF142">
    <property type="entry name" value="OS02G0812600 PROTEIN"/>
    <property type="match status" value="1"/>
</dbReference>
<protein>
    <recommendedName>
        <fullName evidence="1">F-box domain-containing protein</fullName>
    </recommendedName>
</protein>
<reference evidence="3" key="1">
    <citation type="journal article" date="2013" name="Nature">
        <title>Draft genome of the wheat A-genome progenitor Triticum urartu.</title>
        <authorList>
            <person name="Ling H.Q."/>
            <person name="Zhao S."/>
            <person name="Liu D."/>
            <person name="Wang J."/>
            <person name="Sun H."/>
            <person name="Zhang C."/>
            <person name="Fan H."/>
            <person name="Li D."/>
            <person name="Dong L."/>
            <person name="Tao Y."/>
            <person name="Gao C."/>
            <person name="Wu H."/>
            <person name="Li Y."/>
            <person name="Cui Y."/>
            <person name="Guo X."/>
            <person name="Zheng S."/>
            <person name="Wang B."/>
            <person name="Yu K."/>
            <person name="Liang Q."/>
            <person name="Yang W."/>
            <person name="Lou X."/>
            <person name="Chen J."/>
            <person name="Feng M."/>
            <person name="Jian J."/>
            <person name="Zhang X."/>
            <person name="Luo G."/>
            <person name="Jiang Y."/>
            <person name="Liu J."/>
            <person name="Wang Z."/>
            <person name="Sha Y."/>
            <person name="Zhang B."/>
            <person name="Wu H."/>
            <person name="Tang D."/>
            <person name="Shen Q."/>
            <person name="Xue P."/>
            <person name="Zou S."/>
            <person name="Wang X."/>
            <person name="Liu X."/>
            <person name="Wang F."/>
            <person name="Yang Y."/>
            <person name="An X."/>
            <person name="Dong Z."/>
            <person name="Zhang K."/>
            <person name="Zhang X."/>
            <person name="Luo M.C."/>
            <person name="Dvorak J."/>
            <person name="Tong Y."/>
            <person name="Wang J."/>
            <person name="Yang H."/>
            <person name="Li Z."/>
            <person name="Wang D."/>
            <person name="Zhang A."/>
            <person name="Wang J."/>
        </authorList>
    </citation>
    <scope>NUCLEOTIDE SEQUENCE</scope>
    <source>
        <strain evidence="3">cv. G1812</strain>
    </source>
</reference>
<dbReference type="PANTHER" id="PTHR32278">
    <property type="entry name" value="F-BOX DOMAIN-CONTAINING PROTEIN"/>
    <property type="match status" value="1"/>
</dbReference>
<dbReference type="EnsemblPlants" id="TuG1812G0600004146.01.T01">
    <property type="protein sequence ID" value="TuG1812G0600004146.01.T01"/>
    <property type="gene ID" value="TuG1812G0600004146.01"/>
</dbReference>
<dbReference type="Proteomes" id="UP000015106">
    <property type="component" value="Chromosome 6"/>
</dbReference>
<keyword evidence="3" id="KW-1185">Reference proteome</keyword>
<dbReference type="Gene3D" id="1.20.1280.50">
    <property type="match status" value="1"/>
</dbReference>
<reference evidence="2" key="2">
    <citation type="submission" date="2018-03" db="EMBL/GenBank/DDBJ databases">
        <title>The Triticum urartu genome reveals the dynamic nature of wheat genome evolution.</title>
        <authorList>
            <person name="Ling H."/>
            <person name="Ma B."/>
            <person name="Shi X."/>
            <person name="Liu H."/>
            <person name="Dong L."/>
            <person name="Sun H."/>
            <person name="Cao Y."/>
            <person name="Gao Q."/>
            <person name="Zheng S."/>
            <person name="Li Y."/>
            <person name="Yu Y."/>
            <person name="Du H."/>
            <person name="Qi M."/>
            <person name="Li Y."/>
            <person name="Yu H."/>
            <person name="Cui Y."/>
            <person name="Wang N."/>
            <person name="Chen C."/>
            <person name="Wu H."/>
            <person name="Zhao Y."/>
            <person name="Zhang J."/>
            <person name="Li Y."/>
            <person name="Zhou W."/>
            <person name="Zhang B."/>
            <person name="Hu W."/>
            <person name="Eijk M."/>
            <person name="Tang J."/>
            <person name="Witsenboer H."/>
            <person name="Zhao S."/>
            <person name="Li Z."/>
            <person name="Zhang A."/>
            <person name="Wang D."/>
            <person name="Liang C."/>
        </authorList>
    </citation>
    <scope>NUCLEOTIDE SEQUENCE [LARGE SCALE GENOMIC DNA]</scope>
    <source>
        <strain evidence="2">cv. G1812</strain>
    </source>
</reference>
<dbReference type="InterPro" id="IPR001810">
    <property type="entry name" value="F-box_dom"/>
</dbReference>
<dbReference type="InterPro" id="IPR036047">
    <property type="entry name" value="F-box-like_dom_sf"/>
</dbReference>
<proteinExistence type="predicted"/>
<sequence length="329" mass="36732">MSDQRTPAGRRTEEPMEGACEIARLPEELLSAALARTTPRDACRAAAVSPAFRAAADSDNVWARFLPPGGLPPLADGELAAPAPPSSKKELFLRLSAGPALLQDRLVIRPVSNQLMVVRPQSVWLDRETGAKCYMLSARNLFIVWGNTPEYWTWIPLEDSRFSEGAELVDVCWFEIHGKIHSNMLSQDTTYAAYMVFKMADYYYGLNFPVQEASVSSGATNLTREVCLQAGEADENTHYDEGDDDEYEEEEEDVDEYYRSLTNRRVVHEENAALPQRRADGWMELELGEFLNEGGDDGEVSISLTETKSGKWKSGLIVQGIEIRRKKSG</sequence>
<organism evidence="2 3">
    <name type="scientific">Triticum urartu</name>
    <name type="common">Red wild einkorn</name>
    <name type="synonym">Crithodium urartu</name>
    <dbReference type="NCBI Taxonomy" id="4572"/>
    <lineage>
        <taxon>Eukaryota</taxon>
        <taxon>Viridiplantae</taxon>
        <taxon>Streptophyta</taxon>
        <taxon>Embryophyta</taxon>
        <taxon>Tracheophyta</taxon>
        <taxon>Spermatophyta</taxon>
        <taxon>Magnoliopsida</taxon>
        <taxon>Liliopsida</taxon>
        <taxon>Poales</taxon>
        <taxon>Poaceae</taxon>
        <taxon>BOP clade</taxon>
        <taxon>Pooideae</taxon>
        <taxon>Triticodae</taxon>
        <taxon>Triticeae</taxon>
        <taxon>Triticinae</taxon>
        <taxon>Triticum</taxon>
    </lineage>
</organism>
<accession>A0A8R7UVY9</accession>
<dbReference type="AlphaFoldDB" id="A0A8R7UVY9"/>
<evidence type="ECO:0000313" key="3">
    <source>
        <dbReference type="Proteomes" id="UP000015106"/>
    </source>
</evidence>
<dbReference type="Gramene" id="TuG1812G0600004146.01.T01">
    <property type="protein sequence ID" value="TuG1812G0600004146.01.T01"/>
    <property type="gene ID" value="TuG1812G0600004146.01"/>
</dbReference>
<dbReference type="CDD" id="cd22162">
    <property type="entry name" value="F-box_AtSKIP3-like"/>
    <property type="match status" value="1"/>
</dbReference>
<dbReference type="InterPro" id="IPR025886">
    <property type="entry name" value="PP2-like"/>
</dbReference>
<reference evidence="2" key="3">
    <citation type="submission" date="2022-06" db="UniProtKB">
        <authorList>
            <consortium name="EnsemblPlants"/>
        </authorList>
    </citation>
    <scope>IDENTIFICATION</scope>
</reference>
<evidence type="ECO:0000259" key="1">
    <source>
        <dbReference type="PROSITE" id="PS50181"/>
    </source>
</evidence>